<feature type="region of interest" description="Disordered" evidence="1">
    <location>
        <begin position="209"/>
        <end position="231"/>
    </location>
</feature>
<dbReference type="AlphaFoldDB" id="A0A2A9PCL5"/>
<dbReference type="EMBL" id="LAZP02000269">
    <property type="protein sequence ID" value="PFH58667.1"/>
    <property type="molecule type" value="Genomic_DNA"/>
</dbReference>
<reference evidence="3 4" key="1">
    <citation type="journal article" date="2015" name="BMC Genomics">
        <title>Gene expression during zombie ant biting behavior reflects the complexity underlying fungal parasitic behavioral manipulation.</title>
        <authorList>
            <person name="de Bekker C."/>
            <person name="Ohm R.A."/>
            <person name="Loreto R.G."/>
            <person name="Sebastian A."/>
            <person name="Albert I."/>
            <person name="Merrow M."/>
            <person name="Brachmann A."/>
            <person name="Hughes D.P."/>
        </authorList>
    </citation>
    <scope>NUCLEOTIDE SEQUENCE [LARGE SCALE GENOMIC DNA]</scope>
    <source>
        <strain evidence="3 4">SC16a</strain>
    </source>
</reference>
<dbReference type="Gene3D" id="3.40.630.30">
    <property type="match status" value="1"/>
</dbReference>
<dbReference type="GO" id="GO:0016747">
    <property type="term" value="F:acyltransferase activity, transferring groups other than amino-acyl groups"/>
    <property type="evidence" value="ECO:0007669"/>
    <property type="project" value="InterPro"/>
</dbReference>
<dbReference type="Pfam" id="PF13508">
    <property type="entry name" value="Acetyltransf_7"/>
    <property type="match status" value="1"/>
</dbReference>
<accession>A0A2A9PCL5</accession>
<dbReference type="Proteomes" id="UP000037136">
    <property type="component" value="Unassembled WGS sequence"/>
</dbReference>
<dbReference type="InterPro" id="IPR016181">
    <property type="entry name" value="Acyl_CoA_acyltransferase"/>
</dbReference>
<dbReference type="PANTHER" id="PTHR42791">
    <property type="entry name" value="GNAT FAMILY ACETYLTRANSFERASE"/>
    <property type="match status" value="1"/>
</dbReference>
<sequence length="291" mass="31874">MNPAGSKPSCPEAETSAPTGGSSSAAPSRDLEASSLTPATWLTSVREVPMSERREASFSLAFAFASDPLSVYLLAGDGSNLTAEQTWALHLRIMSCTFAAYRIRGIVTTIGPDYDAIALWTPPGKFMDDWWATFRSGTWRLAYQLPVEARKRFFDELVPALHDTREKTMGERNNDTWYLGYIATKPSARGRGYASKLIRDVTQKAGLTISVETPSPPSPPPGADAENRPIYLESTSGSNNGFYAKFGFETKSLIELKRGPVPIRLCCMVREPHPVQLRASETESSNEGVKV</sequence>
<dbReference type="STRING" id="268505.A0A2A9PCL5"/>
<feature type="domain" description="N-acetyltransferase" evidence="2">
    <location>
        <begin position="174"/>
        <end position="249"/>
    </location>
</feature>
<evidence type="ECO:0000256" key="1">
    <source>
        <dbReference type="SAM" id="MobiDB-lite"/>
    </source>
</evidence>
<protein>
    <recommendedName>
        <fullName evidence="2">N-acetyltransferase domain-containing protein</fullName>
    </recommendedName>
</protein>
<dbReference type="InterPro" id="IPR000182">
    <property type="entry name" value="GNAT_dom"/>
</dbReference>
<keyword evidence="4" id="KW-1185">Reference proteome</keyword>
<evidence type="ECO:0000259" key="2">
    <source>
        <dbReference type="Pfam" id="PF13508"/>
    </source>
</evidence>
<dbReference type="SUPFAM" id="SSF55729">
    <property type="entry name" value="Acyl-CoA N-acyltransferases (Nat)"/>
    <property type="match status" value="1"/>
</dbReference>
<evidence type="ECO:0000313" key="3">
    <source>
        <dbReference type="EMBL" id="PFH58667.1"/>
    </source>
</evidence>
<organism evidence="3 4">
    <name type="scientific">Ophiocordyceps unilateralis</name>
    <name type="common">Zombie-ant fungus</name>
    <name type="synonym">Torrubia unilateralis</name>
    <dbReference type="NCBI Taxonomy" id="268505"/>
    <lineage>
        <taxon>Eukaryota</taxon>
        <taxon>Fungi</taxon>
        <taxon>Dikarya</taxon>
        <taxon>Ascomycota</taxon>
        <taxon>Pezizomycotina</taxon>
        <taxon>Sordariomycetes</taxon>
        <taxon>Hypocreomycetidae</taxon>
        <taxon>Hypocreales</taxon>
        <taxon>Ophiocordycipitaceae</taxon>
        <taxon>Ophiocordyceps</taxon>
    </lineage>
</organism>
<dbReference type="PANTHER" id="PTHR42791:SF1">
    <property type="entry name" value="N-ACETYLTRANSFERASE DOMAIN-CONTAINING PROTEIN"/>
    <property type="match status" value="1"/>
</dbReference>
<feature type="region of interest" description="Disordered" evidence="1">
    <location>
        <begin position="1"/>
        <end position="34"/>
    </location>
</feature>
<dbReference type="CDD" id="cd04301">
    <property type="entry name" value="NAT_SF"/>
    <property type="match status" value="1"/>
</dbReference>
<gene>
    <name evidence="3" type="ORF">XA68_13358</name>
</gene>
<dbReference type="OrthoDB" id="544277at2759"/>
<name>A0A2A9PCL5_OPHUN</name>
<proteinExistence type="predicted"/>
<dbReference type="InterPro" id="IPR052523">
    <property type="entry name" value="Trichothecene_AcTrans"/>
</dbReference>
<feature type="compositionally biased region" description="Low complexity" evidence="1">
    <location>
        <begin position="15"/>
        <end position="28"/>
    </location>
</feature>
<evidence type="ECO:0000313" key="4">
    <source>
        <dbReference type="Proteomes" id="UP000037136"/>
    </source>
</evidence>
<comment type="caution">
    <text evidence="3">The sequence shown here is derived from an EMBL/GenBank/DDBJ whole genome shotgun (WGS) entry which is preliminary data.</text>
</comment>
<reference evidence="3 4" key="2">
    <citation type="journal article" date="2017" name="Sci. Rep.">
        <title>Ant-infecting Ophiocordyceps genomes reveal a high diversity of potential behavioral manipulation genes and a possible major role for enterotoxins.</title>
        <authorList>
            <person name="de Bekker C."/>
            <person name="Ohm R.A."/>
            <person name="Evans H.C."/>
            <person name="Brachmann A."/>
            <person name="Hughes D.P."/>
        </authorList>
    </citation>
    <scope>NUCLEOTIDE SEQUENCE [LARGE SCALE GENOMIC DNA]</scope>
    <source>
        <strain evidence="3 4">SC16a</strain>
    </source>
</reference>